<dbReference type="InterPro" id="IPR011990">
    <property type="entry name" value="TPR-like_helical_dom_sf"/>
</dbReference>
<evidence type="ECO:0000256" key="4">
    <source>
        <dbReference type="ARBA" id="ARBA00022980"/>
    </source>
</evidence>
<accession>A0A9N6WNW6</accession>
<evidence type="ECO:0000256" key="3">
    <source>
        <dbReference type="ARBA" id="ARBA00022946"/>
    </source>
</evidence>
<keyword evidence="4" id="KW-0689">Ribosomal protein</keyword>
<dbReference type="Pfam" id="PF10236">
    <property type="entry name" value="DAP3"/>
    <property type="match status" value="2"/>
</dbReference>
<evidence type="ECO:0000256" key="7">
    <source>
        <dbReference type="ARBA" id="ARBA00035140"/>
    </source>
</evidence>
<evidence type="ECO:0000256" key="2">
    <source>
        <dbReference type="ARBA" id="ARBA00009863"/>
    </source>
</evidence>
<dbReference type="GO" id="GO:0003735">
    <property type="term" value="F:structural constituent of ribosome"/>
    <property type="evidence" value="ECO:0007669"/>
    <property type="project" value="TreeGrafter"/>
</dbReference>
<comment type="similarity">
    <text evidence="2">Belongs to the mitochondrion-specific ribosomal protein mS29 family.</text>
</comment>
<reference evidence="8" key="1">
    <citation type="submission" date="2021-04" db="EMBL/GenBank/DDBJ databases">
        <authorList>
            <person name="Cornetti L."/>
        </authorList>
    </citation>
    <scope>NUCLEOTIDE SEQUENCE</scope>
</reference>
<evidence type="ECO:0000313" key="8">
    <source>
        <dbReference type="EMBL" id="CAG4634778.1"/>
    </source>
</evidence>
<sequence>MESNEKAEAKFHSAMELKLEGNAFFGQQNYKEAIRRYHRALMYVKGVENDGSDLIGNMCTAFGGDEGQGNRKVNAVILEKNKELKMDCFNNLSGWLRLFLNWETMMEQCNRSAILKNIKPNQAKHGVEHEGRFYQIEKPIKKQLFTYGGLPQSFNLLSETFNELCLMVRKPAIELISYLNATNFDAPVNRYVLYGKNGTGKSMTLAHILHYVPNWFRRFKEIVPSTTSPEKFDHPFESVAWLRHFSLQNGPLLQKLNLKTTETYTWSKREITEKGVPLTELIDHGLNRGKFASGCVVAVIEELKKAATTNKEYACAFTLRKMYQFNYRFVFIFGFEHIDPFIPIEVKNYSEKEMHSQIDYYAERKWLQQPKAVTERGRAELSFSSGNNPYTLMKLVDPY</sequence>
<dbReference type="EMBL" id="OC978123">
    <property type="protein sequence ID" value="CAG4634778.1"/>
    <property type="molecule type" value="Genomic_DNA"/>
</dbReference>
<dbReference type="PANTHER" id="PTHR12810:SF0">
    <property type="entry name" value="SMALL RIBOSOMAL SUBUNIT PROTEIN MS29"/>
    <property type="match status" value="1"/>
</dbReference>
<dbReference type="GO" id="GO:0005763">
    <property type="term" value="C:mitochondrial small ribosomal subunit"/>
    <property type="evidence" value="ECO:0007669"/>
    <property type="project" value="TreeGrafter"/>
</dbReference>
<dbReference type="InterPro" id="IPR008092">
    <property type="entry name" value="Ribosomal_mS29_met"/>
</dbReference>
<dbReference type="PRINTS" id="PR01716">
    <property type="entry name" value="DEATHASSOCP3"/>
</dbReference>
<gene>
    <name evidence="8" type="primary">EOG090X05V1</name>
</gene>
<dbReference type="InterPro" id="IPR027417">
    <property type="entry name" value="P-loop_NTPase"/>
</dbReference>
<keyword evidence="5" id="KW-0496">Mitochondrion</keyword>
<dbReference type="GO" id="GO:0006915">
    <property type="term" value="P:apoptotic process"/>
    <property type="evidence" value="ECO:0007669"/>
    <property type="project" value="InterPro"/>
</dbReference>
<dbReference type="AlphaFoldDB" id="A0A9N6WNW6"/>
<dbReference type="PANTHER" id="PTHR12810">
    <property type="entry name" value="MITOCHONDRIAL 28S RIBOSOMAL PROTEIN S29"/>
    <property type="match status" value="1"/>
</dbReference>
<keyword evidence="6" id="KW-0687">Ribonucleoprotein</keyword>
<evidence type="ECO:0000256" key="6">
    <source>
        <dbReference type="ARBA" id="ARBA00023274"/>
    </source>
</evidence>
<dbReference type="InterPro" id="IPR019368">
    <property type="entry name" value="Ribosomal_mS29"/>
</dbReference>
<organism evidence="8">
    <name type="scientific">Alona affinis</name>
    <dbReference type="NCBI Taxonomy" id="381656"/>
    <lineage>
        <taxon>Eukaryota</taxon>
        <taxon>Metazoa</taxon>
        <taxon>Ecdysozoa</taxon>
        <taxon>Arthropoda</taxon>
        <taxon>Crustacea</taxon>
        <taxon>Branchiopoda</taxon>
        <taxon>Diplostraca</taxon>
        <taxon>Cladocera</taxon>
        <taxon>Anomopoda</taxon>
        <taxon>Chydoridae</taxon>
        <taxon>Alona</taxon>
    </lineage>
</organism>
<evidence type="ECO:0000256" key="1">
    <source>
        <dbReference type="ARBA" id="ARBA00004173"/>
    </source>
</evidence>
<comment type="subcellular location">
    <subcellularLocation>
        <location evidence="1">Mitochondrion</location>
    </subcellularLocation>
</comment>
<dbReference type="Gene3D" id="1.25.40.10">
    <property type="entry name" value="Tetratricopeptide repeat domain"/>
    <property type="match status" value="1"/>
</dbReference>
<proteinExistence type="inferred from homology"/>
<dbReference type="SUPFAM" id="SSF48452">
    <property type="entry name" value="TPR-like"/>
    <property type="match status" value="1"/>
</dbReference>
<keyword evidence="3" id="KW-0809">Transit peptide</keyword>
<protein>
    <recommendedName>
        <fullName evidence="7">Small ribosomal subunit protein mS29</fullName>
    </recommendedName>
</protein>
<name>A0A9N6WNW6_9CRUS</name>
<evidence type="ECO:0000256" key="5">
    <source>
        <dbReference type="ARBA" id="ARBA00023128"/>
    </source>
</evidence>
<dbReference type="SUPFAM" id="SSF52540">
    <property type="entry name" value="P-loop containing nucleoside triphosphate hydrolases"/>
    <property type="match status" value="1"/>
</dbReference>